<feature type="compositionally biased region" description="Basic and acidic residues" evidence="1">
    <location>
        <begin position="136"/>
        <end position="152"/>
    </location>
</feature>
<evidence type="ECO:0000313" key="3">
    <source>
        <dbReference type="Proteomes" id="UP000266272"/>
    </source>
</evidence>
<reference evidence="2 3" key="1">
    <citation type="journal article" date="2018" name="PLoS Pathog.">
        <title>Evolution of structural diversity of trichothecenes, a family of toxins produced by plant pathogenic and entomopathogenic fungi.</title>
        <authorList>
            <person name="Proctor R.H."/>
            <person name="McCormick S.P."/>
            <person name="Kim H.S."/>
            <person name="Cardoza R.E."/>
            <person name="Stanley A.M."/>
            <person name="Lindo L."/>
            <person name="Kelly A."/>
            <person name="Brown D.W."/>
            <person name="Lee T."/>
            <person name="Vaughan M.M."/>
            <person name="Alexander N.J."/>
            <person name="Busman M."/>
            <person name="Gutierrez S."/>
        </authorList>
    </citation>
    <scope>NUCLEOTIDE SEQUENCE [LARGE SCALE GENOMIC DNA]</scope>
    <source>
        <strain evidence="2 3">IBT 40837</strain>
    </source>
</reference>
<accession>A0A395P0Y7</accession>
<dbReference type="AlphaFoldDB" id="A0A395P0Y7"/>
<name>A0A395P0Y7_TRIAR</name>
<organism evidence="2 3">
    <name type="scientific">Trichoderma arundinaceum</name>
    <dbReference type="NCBI Taxonomy" id="490622"/>
    <lineage>
        <taxon>Eukaryota</taxon>
        <taxon>Fungi</taxon>
        <taxon>Dikarya</taxon>
        <taxon>Ascomycota</taxon>
        <taxon>Pezizomycotina</taxon>
        <taxon>Sordariomycetes</taxon>
        <taxon>Hypocreomycetidae</taxon>
        <taxon>Hypocreales</taxon>
        <taxon>Hypocreaceae</taxon>
        <taxon>Trichoderma</taxon>
    </lineage>
</organism>
<comment type="caution">
    <text evidence="2">The sequence shown here is derived from an EMBL/GenBank/DDBJ whole genome shotgun (WGS) entry which is preliminary data.</text>
</comment>
<keyword evidence="3" id="KW-1185">Reference proteome</keyword>
<sequence>MARFAQQAFESGTTQPNQPASLFLSLQDAQLVSARSPVASPRPRRPPLFFFRTRCPTAGLTVVTLRSALALATKRPAKPLLTSWNRHLFSSAKASPSMARSSATPTRRCGFKRRPSFSGRSGRSHTHSAFGASACAHKDETGQDRTRPDRGAHTPLFALPRFR</sequence>
<dbReference type="Proteomes" id="UP000266272">
    <property type="component" value="Unassembled WGS sequence"/>
</dbReference>
<dbReference type="EMBL" id="PXOA01000014">
    <property type="protein sequence ID" value="RFU81962.1"/>
    <property type="molecule type" value="Genomic_DNA"/>
</dbReference>
<evidence type="ECO:0000313" key="2">
    <source>
        <dbReference type="EMBL" id="RFU81962.1"/>
    </source>
</evidence>
<gene>
    <name evidence="2" type="ORF">TARUN_224</name>
</gene>
<evidence type="ECO:0000256" key="1">
    <source>
        <dbReference type="SAM" id="MobiDB-lite"/>
    </source>
</evidence>
<feature type="region of interest" description="Disordered" evidence="1">
    <location>
        <begin position="95"/>
        <end position="163"/>
    </location>
</feature>
<protein>
    <submittedName>
        <fullName evidence="2">Uncharacterized protein</fullName>
    </submittedName>
</protein>
<proteinExistence type="predicted"/>
<feature type="compositionally biased region" description="Polar residues" evidence="1">
    <location>
        <begin position="95"/>
        <end position="105"/>
    </location>
</feature>